<dbReference type="InterPro" id="IPR031944">
    <property type="entry name" value="RsgA_N"/>
</dbReference>
<evidence type="ECO:0000259" key="11">
    <source>
        <dbReference type="PROSITE" id="PS50936"/>
    </source>
</evidence>
<feature type="domain" description="CP-type G" evidence="12">
    <location>
        <begin position="61"/>
        <end position="219"/>
    </location>
</feature>
<comment type="caution">
    <text evidence="13">The sequence shown here is derived from an EMBL/GenBank/DDBJ whole genome shotgun (WGS) entry which is preliminary data.</text>
</comment>
<comment type="function">
    <text evidence="10">One of several proteins that assist in the late maturation steps of the functional core of the 30S ribosomal subunit. Helps release RbfA from mature subunits. May play a role in the assembly of ribosomal proteins into the subunit. Circularly permuted GTPase that catalyzes slow GTP hydrolysis, GTPase activity is stimulated by the 30S ribosomal subunit.</text>
</comment>
<keyword evidence="14" id="KW-1185">Reference proteome</keyword>
<dbReference type="Pfam" id="PF16745">
    <property type="entry name" value="RsgA_N"/>
    <property type="match status" value="1"/>
</dbReference>
<dbReference type="EC" id="3.6.1.-" evidence="10"/>
<feature type="binding site" evidence="10">
    <location>
        <position position="248"/>
    </location>
    <ligand>
        <name>Zn(2+)</name>
        <dbReference type="ChEBI" id="CHEBI:29105"/>
    </ligand>
</feature>
<keyword evidence="4 10" id="KW-0699">rRNA-binding</keyword>
<keyword evidence="9 10" id="KW-0342">GTP-binding</keyword>
<keyword evidence="2 10" id="KW-0690">Ribosome biogenesis</keyword>
<comment type="cofactor">
    <cofactor evidence="10">
        <name>Zn(2+)</name>
        <dbReference type="ChEBI" id="CHEBI:29105"/>
    </cofactor>
    <text evidence="10">Binds 1 zinc ion per subunit.</text>
</comment>
<reference evidence="13 14" key="1">
    <citation type="submission" date="2024-08" db="EMBL/GenBank/DDBJ databases">
        <title>Clostridium lapicellarii sp. nov., and Clostridium renhuaiense sp. nov., two species isolated from the mud in a fermentation cellar used for producing sauce-flavour Chinese liquors.</title>
        <authorList>
            <person name="Yang F."/>
            <person name="Wang H."/>
            <person name="Chen L.Q."/>
            <person name="Zhou N."/>
            <person name="Lu J.J."/>
            <person name="Pu X.X."/>
            <person name="Wan B."/>
            <person name="Wang L."/>
            <person name="Liu S.J."/>
        </authorList>
    </citation>
    <scope>NUCLEOTIDE SEQUENCE [LARGE SCALE GENOMIC DNA]</scope>
    <source>
        <strain evidence="13 14">MT-113</strain>
    </source>
</reference>
<evidence type="ECO:0000313" key="13">
    <source>
        <dbReference type="EMBL" id="MEY8762168.1"/>
    </source>
</evidence>
<dbReference type="RefSeq" id="WP_369868314.1">
    <property type="nucleotide sequence ID" value="NZ_JBGFFE010000001.1"/>
</dbReference>
<keyword evidence="5 10" id="KW-0547">Nucleotide-binding</keyword>
<dbReference type="CDD" id="cd01854">
    <property type="entry name" value="YjeQ_EngC"/>
    <property type="match status" value="1"/>
</dbReference>
<feature type="domain" description="EngC GTPase" evidence="11">
    <location>
        <begin position="70"/>
        <end position="217"/>
    </location>
</feature>
<dbReference type="InterPro" id="IPR030378">
    <property type="entry name" value="G_CP_dom"/>
</dbReference>
<dbReference type="EMBL" id="JBGFFE010000001">
    <property type="protein sequence ID" value="MEY8762168.1"/>
    <property type="molecule type" value="Genomic_DNA"/>
</dbReference>
<keyword evidence="6 10" id="KW-0378">Hydrolase</keyword>
<dbReference type="InterPro" id="IPR027417">
    <property type="entry name" value="P-loop_NTPase"/>
</dbReference>
<dbReference type="InterPro" id="IPR012340">
    <property type="entry name" value="NA-bd_OB-fold"/>
</dbReference>
<organism evidence="13 14">
    <name type="scientific">Clostridium lapidicellarium</name>
    <dbReference type="NCBI Taxonomy" id="3240931"/>
    <lineage>
        <taxon>Bacteria</taxon>
        <taxon>Bacillati</taxon>
        <taxon>Bacillota</taxon>
        <taxon>Clostridia</taxon>
        <taxon>Eubacteriales</taxon>
        <taxon>Clostridiaceae</taxon>
        <taxon>Clostridium</taxon>
    </lineage>
</organism>
<evidence type="ECO:0000313" key="14">
    <source>
        <dbReference type="Proteomes" id="UP001565220"/>
    </source>
</evidence>
<keyword evidence="7 10" id="KW-0862">Zinc</keyword>
<comment type="subunit">
    <text evidence="10">Monomer. Associates with 30S ribosomal subunit, binds 16S rRNA.</text>
</comment>
<comment type="subcellular location">
    <subcellularLocation>
        <location evidence="10">Cytoplasm</location>
    </subcellularLocation>
</comment>
<dbReference type="HAMAP" id="MF_01820">
    <property type="entry name" value="GTPase_RsgA"/>
    <property type="match status" value="1"/>
</dbReference>
<dbReference type="Gene3D" id="2.40.50.140">
    <property type="entry name" value="Nucleic acid-binding proteins"/>
    <property type="match status" value="1"/>
</dbReference>
<dbReference type="Gene3D" id="3.40.50.300">
    <property type="entry name" value="P-loop containing nucleotide triphosphate hydrolases"/>
    <property type="match status" value="1"/>
</dbReference>
<keyword evidence="8 10" id="KW-0694">RNA-binding</keyword>
<gene>
    <name evidence="10 13" type="primary">rsgA</name>
    <name evidence="13" type="ORF">AB8S09_00715</name>
</gene>
<dbReference type="SUPFAM" id="SSF50249">
    <property type="entry name" value="Nucleic acid-binding proteins"/>
    <property type="match status" value="1"/>
</dbReference>
<dbReference type="Gene3D" id="1.10.40.50">
    <property type="entry name" value="Probable gtpase engc, domain 3"/>
    <property type="match status" value="1"/>
</dbReference>
<evidence type="ECO:0000256" key="5">
    <source>
        <dbReference type="ARBA" id="ARBA00022741"/>
    </source>
</evidence>
<feature type="binding site" evidence="10">
    <location>
        <begin position="110"/>
        <end position="113"/>
    </location>
    <ligand>
        <name>GTP</name>
        <dbReference type="ChEBI" id="CHEBI:37565"/>
    </ligand>
</feature>
<evidence type="ECO:0000256" key="8">
    <source>
        <dbReference type="ARBA" id="ARBA00022884"/>
    </source>
</evidence>
<dbReference type="SUPFAM" id="SSF52540">
    <property type="entry name" value="P-loop containing nucleoside triphosphate hydrolases"/>
    <property type="match status" value="1"/>
</dbReference>
<keyword evidence="1 10" id="KW-0963">Cytoplasm</keyword>
<feature type="binding site" evidence="10">
    <location>
        <position position="256"/>
    </location>
    <ligand>
        <name>Zn(2+)</name>
        <dbReference type="ChEBI" id="CHEBI:29105"/>
    </ligand>
</feature>
<feature type="binding site" evidence="10">
    <location>
        <position position="250"/>
    </location>
    <ligand>
        <name>Zn(2+)</name>
        <dbReference type="ChEBI" id="CHEBI:29105"/>
    </ligand>
</feature>
<dbReference type="NCBIfam" id="TIGR00157">
    <property type="entry name" value="ribosome small subunit-dependent GTPase A"/>
    <property type="match status" value="1"/>
</dbReference>
<evidence type="ECO:0000256" key="6">
    <source>
        <dbReference type="ARBA" id="ARBA00022801"/>
    </source>
</evidence>
<keyword evidence="3 10" id="KW-0479">Metal-binding</keyword>
<dbReference type="InterPro" id="IPR004881">
    <property type="entry name" value="Ribosome_biogen_GTPase_RsgA"/>
</dbReference>
<dbReference type="Proteomes" id="UP001565220">
    <property type="component" value="Unassembled WGS sequence"/>
</dbReference>
<dbReference type="Pfam" id="PF03193">
    <property type="entry name" value="RsgA_GTPase"/>
    <property type="match status" value="1"/>
</dbReference>
<dbReference type="InterPro" id="IPR010914">
    <property type="entry name" value="RsgA_GTPase_dom"/>
</dbReference>
<feature type="binding site" evidence="10">
    <location>
        <position position="243"/>
    </location>
    <ligand>
        <name>Zn(2+)</name>
        <dbReference type="ChEBI" id="CHEBI:29105"/>
    </ligand>
</feature>
<evidence type="ECO:0000259" key="12">
    <source>
        <dbReference type="PROSITE" id="PS51721"/>
    </source>
</evidence>
<accession>A0ABV4DW63</accession>
<dbReference type="PANTHER" id="PTHR32120">
    <property type="entry name" value="SMALL RIBOSOMAL SUBUNIT BIOGENESIS GTPASE RSGA"/>
    <property type="match status" value="1"/>
</dbReference>
<dbReference type="PROSITE" id="PS51721">
    <property type="entry name" value="G_CP"/>
    <property type="match status" value="1"/>
</dbReference>
<dbReference type="PANTHER" id="PTHR32120:SF11">
    <property type="entry name" value="SMALL RIBOSOMAL SUBUNIT BIOGENESIS GTPASE RSGA 1, MITOCHONDRIAL-RELATED"/>
    <property type="match status" value="1"/>
</dbReference>
<dbReference type="PROSITE" id="PS50936">
    <property type="entry name" value="ENGC_GTPASE"/>
    <property type="match status" value="1"/>
</dbReference>
<evidence type="ECO:0000256" key="9">
    <source>
        <dbReference type="ARBA" id="ARBA00023134"/>
    </source>
</evidence>
<protein>
    <recommendedName>
        <fullName evidence="10">Small ribosomal subunit biogenesis GTPase RsgA</fullName>
        <ecNumber evidence="10">3.6.1.-</ecNumber>
    </recommendedName>
</protein>
<comment type="similarity">
    <text evidence="10">Belongs to the TRAFAC class YlqF/YawG GTPase family. RsgA subfamily.</text>
</comment>
<proteinExistence type="inferred from homology"/>
<feature type="binding site" evidence="10">
    <location>
        <begin position="161"/>
        <end position="169"/>
    </location>
    <ligand>
        <name>GTP</name>
        <dbReference type="ChEBI" id="CHEBI:37565"/>
    </ligand>
</feature>
<evidence type="ECO:0000256" key="1">
    <source>
        <dbReference type="ARBA" id="ARBA00022490"/>
    </source>
</evidence>
<evidence type="ECO:0000256" key="2">
    <source>
        <dbReference type="ARBA" id="ARBA00022517"/>
    </source>
</evidence>
<evidence type="ECO:0000256" key="7">
    <source>
        <dbReference type="ARBA" id="ARBA00022833"/>
    </source>
</evidence>
<sequence>MKGIVVKGIGGFYYIKTKDRTIECKARGKFRYSGLSPMVGDNVDISIERDQGVIDKIYPRISQLKRPLVANVTQVLVIFAFNHPKMNEDLLNRILINCEYSGLKIIVCFNKMDLPKNKVELELVDRIRSVGYEILQLGAKKGYGIDAVREKLSGNVTVLCGPSGVGKSTILNFLCGKELMKTGKVSEKLNRGKHTTRYSQLIEVVEKGFLVDTPGFSSLDTTDIPPEELQYCFPEFMKSIGKCKFAGCFHYKEPKCAVKSSVERGSISSERYNFYIKVLKEIFSHERY</sequence>
<evidence type="ECO:0000256" key="4">
    <source>
        <dbReference type="ARBA" id="ARBA00022730"/>
    </source>
</evidence>
<dbReference type="CDD" id="cd04466">
    <property type="entry name" value="S1_YloQ_GTPase"/>
    <property type="match status" value="1"/>
</dbReference>
<evidence type="ECO:0000256" key="10">
    <source>
        <dbReference type="HAMAP-Rule" id="MF_01820"/>
    </source>
</evidence>
<name>A0ABV4DW63_9CLOT</name>
<evidence type="ECO:0000256" key="3">
    <source>
        <dbReference type="ARBA" id="ARBA00022723"/>
    </source>
</evidence>